<evidence type="ECO:0000313" key="1">
    <source>
        <dbReference type="EMBL" id="GME22860.1"/>
    </source>
</evidence>
<dbReference type="EMBL" id="BSXG01000004">
    <property type="protein sequence ID" value="GME22860.1"/>
    <property type="molecule type" value="Genomic_DNA"/>
</dbReference>
<protein>
    <submittedName>
        <fullName evidence="1">Neutral alpha-glucosidase ab protein</fullName>
    </submittedName>
</protein>
<keyword evidence="2" id="KW-1185">Reference proteome</keyword>
<evidence type="ECO:0000313" key="2">
    <source>
        <dbReference type="Proteomes" id="UP001165186"/>
    </source>
</evidence>
<accession>A0ACB5RQS7</accession>
<sequence>MAPQAELVPRNWTASSKDAAGPSSLFLQSSSSDVSCDFSFELLRPNLYRTTFTSNKHPLPPHPSAPLPEAGLGSEKPEATATESTKKFTHNGVTATVDWSDTPLVSLQFSDAKTPIHTDLPFRSYVIDGTGVAHYTRYNRHTLHIGLGEKPAPMDLSNRHFVLSATDCFGYDVYRTDPMYKHIPLLINATPTGVVGIFSTSHSRGTYSVGSEMDGLWGHFKVYRQDHGGLEEYLITGRTIADVVRVYADLVGKPLRVPRWAFGYLAGGMKYSMLDEPRAADALMEFADKLREHDIPCSGFQMSSGYTVAETEPKTRNVFTWNRHRFPDPQAWIDAYHARGIRLIANIKPYVLASHPAYAALRDAGAFFTDPATGASAEARLWSAGGGESGVGGHIDFTSKAGFEWWYDGVRALREQGIDCMWNDNNEYTIAHDGWACALDAGAQAVTAAARERARGSAAVGLWGRALQTELNGKASHDALLAVRPDERPFVLTRSATAGSMRYCSSSWSGDNVSSWDGMRGSNALSLTAGACLLQCYGHDIGGFEGPQPEPELLLRWVQLGIYSSRFAINCFKTSPENNRVGDVIEPWMYPEITPLVRDTIKRRYQMLPFIYSLHLESHMAATPPQRWTGWGYESDPEVWCQALKGGETQFWLGDALLVGGVFQPGEETARMYLPKKAGEEAAEFLNLNAPYQYLAAGQWVTIESKWKDSIPVLAKVGSAVPVGKDVQVLSSGDKENPANLPADDYRGVEIFPARTGGKWFETTWYEDDGVKISGAISSFTFRHSATEKEIVVDFAANTDGFKPVWKSLDVILPVGEKRIVVDKTGKQLKSAGQDKKGRAVLTLESVL</sequence>
<organism evidence="1 2">
    <name type="scientific">Neofusicoccum parvum</name>
    <dbReference type="NCBI Taxonomy" id="310453"/>
    <lineage>
        <taxon>Eukaryota</taxon>
        <taxon>Fungi</taxon>
        <taxon>Dikarya</taxon>
        <taxon>Ascomycota</taxon>
        <taxon>Pezizomycotina</taxon>
        <taxon>Dothideomycetes</taxon>
        <taxon>Dothideomycetes incertae sedis</taxon>
        <taxon>Botryosphaeriales</taxon>
        <taxon>Botryosphaeriaceae</taxon>
        <taxon>Neofusicoccum</taxon>
    </lineage>
</organism>
<reference evidence="1" key="1">
    <citation type="submission" date="2024-09" db="EMBL/GenBank/DDBJ databases">
        <title>Draft Genome Sequences of Neofusicoccum parvum.</title>
        <authorList>
            <person name="Ashida A."/>
            <person name="Camagna M."/>
            <person name="Tanaka A."/>
            <person name="Takemoto D."/>
        </authorList>
    </citation>
    <scope>NUCLEOTIDE SEQUENCE</scope>
    <source>
        <strain evidence="1">PPO83</strain>
    </source>
</reference>
<proteinExistence type="predicted"/>
<dbReference type="Proteomes" id="UP001165186">
    <property type="component" value="Unassembled WGS sequence"/>
</dbReference>
<comment type="caution">
    <text evidence="1">The sequence shown here is derived from an EMBL/GenBank/DDBJ whole genome shotgun (WGS) entry which is preliminary data.</text>
</comment>
<gene>
    <name evidence="1" type="primary">g760</name>
    <name evidence="1" type="ORF">NpPPO83_00000760</name>
</gene>
<name>A0ACB5RQS7_9PEZI</name>